<comment type="similarity">
    <text evidence="1">Belongs to the iron/ascorbate-dependent oxidoreductase family.</text>
</comment>
<dbReference type="InterPro" id="IPR050231">
    <property type="entry name" value="Iron_ascorbate_oxido_reductase"/>
</dbReference>
<dbReference type="AlphaFoldDB" id="A0A5B8MZ34"/>
<gene>
    <name evidence="4" type="ORF">A3770_19p83510</name>
</gene>
<organism evidence="4 5">
    <name type="scientific">Chloropicon primus</name>
    <dbReference type="NCBI Taxonomy" id="1764295"/>
    <lineage>
        <taxon>Eukaryota</taxon>
        <taxon>Viridiplantae</taxon>
        <taxon>Chlorophyta</taxon>
        <taxon>Chloropicophyceae</taxon>
        <taxon>Chloropicales</taxon>
        <taxon>Chloropicaceae</taxon>
        <taxon>Chloropicon</taxon>
    </lineage>
</organism>
<dbReference type="GO" id="GO:0016491">
    <property type="term" value="F:oxidoreductase activity"/>
    <property type="evidence" value="ECO:0007669"/>
    <property type="project" value="UniProtKB-KW"/>
</dbReference>
<protein>
    <submittedName>
        <fullName evidence="4">Oxygenase-like protein</fullName>
    </submittedName>
</protein>
<evidence type="ECO:0000256" key="2">
    <source>
        <dbReference type="SAM" id="MobiDB-lite"/>
    </source>
</evidence>
<dbReference type="PROSITE" id="PS51471">
    <property type="entry name" value="FE2OG_OXY"/>
    <property type="match status" value="1"/>
</dbReference>
<reference evidence="4 5" key="1">
    <citation type="submission" date="2018-07" db="EMBL/GenBank/DDBJ databases">
        <title>The complete nuclear genome of the prasinophyte Chloropicon primus (CCMP1205).</title>
        <authorList>
            <person name="Pombert J.-F."/>
            <person name="Otis C."/>
            <person name="Turmel M."/>
            <person name="Lemieux C."/>
        </authorList>
    </citation>
    <scope>NUCLEOTIDE SEQUENCE [LARGE SCALE GENOMIC DNA]</scope>
    <source>
        <strain evidence="4 5">CCMP1205</strain>
    </source>
</reference>
<evidence type="ECO:0000313" key="4">
    <source>
        <dbReference type="EMBL" id="QDZ25833.1"/>
    </source>
</evidence>
<keyword evidence="1" id="KW-0408">Iron</keyword>
<keyword evidence="1" id="KW-0560">Oxidoreductase</keyword>
<feature type="compositionally biased region" description="Basic and acidic residues" evidence="2">
    <location>
        <begin position="362"/>
        <end position="380"/>
    </location>
</feature>
<dbReference type="Pfam" id="PF14226">
    <property type="entry name" value="DIOX_N"/>
    <property type="match status" value="1"/>
</dbReference>
<dbReference type="EMBL" id="CP031052">
    <property type="protein sequence ID" value="QDZ25833.1"/>
    <property type="molecule type" value="Genomic_DNA"/>
</dbReference>
<dbReference type="OrthoDB" id="288590at2759"/>
<dbReference type="InterPro" id="IPR005123">
    <property type="entry name" value="Oxoglu/Fe-dep_dioxygenase_dom"/>
</dbReference>
<evidence type="ECO:0000259" key="3">
    <source>
        <dbReference type="PROSITE" id="PS51471"/>
    </source>
</evidence>
<name>A0A5B8MZ34_9CHLO</name>
<feature type="compositionally biased region" description="Polar residues" evidence="2">
    <location>
        <begin position="386"/>
        <end position="395"/>
    </location>
</feature>
<dbReference type="STRING" id="1764295.A0A5B8MZ34"/>
<accession>A0A5B8MZ34</accession>
<dbReference type="Pfam" id="PF03171">
    <property type="entry name" value="2OG-FeII_Oxy"/>
    <property type="match status" value="1"/>
</dbReference>
<feature type="region of interest" description="Disordered" evidence="2">
    <location>
        <begin position="362"/>
        <end position="395"/>
    </location>
</feature>
<keyword evidence="5" id="KW-1185">Reference proteome</keyword>
<dbReference type="SUPFAM" id="SSF51197">
    <property type="entry name" value="Clavaminate synthase-like"/>
    <property type="match status" value="1"/>
</dbReference>
<sequence length="395" mass="43800">MAASFARGRCVGSDLLRPITRRLFPPPLSSPSTSRFSLSLSTATEAGHPLRVISLEGLGLDTSGAWKQVVHQVQGVFEESRATGLACFYLDAGSIVPKESIARGYENLKAFHGLSDEVKVKYHSTRSRISRGWVPLFEEPAYEQKVSHVEAFDLGMEVSEEDAAGDPGIGPNVWPSELKSFRKEVYGLYQELTDVSDVLFRIFAHALELEDLDSLGRHSTTKARSVMRLLRYPPETVQVVVQDDGKDIGISAHTDFECFTLIHQSAKGLQVLGADGRWVEVPPLPDSDTSFVVLIGDMLECWTNGELLATPHRVVRPKDGRERMSLIRFNGLDNDTLVLPFPKFGKPKPKYERGIRQGDHLQEAADKAQKNTERLLEKGDLPPSKYSAQNSAKTL</sequence>
<evidence type="ECO:0000256" key="1">
    <source>
        <dbReference type="RuleBase" id="RU003682"/>
    </source>
</evidence>
<dbReference type="InterPro" id="IPR044861">
    <property type="entry name" value="IPNS-like_FE2OG_OXY"/>
</dbReference>
<evidence type="ECO:0000313" key="5">
    <source>
        <dbReference type="Proteomes" id="UP000316726"/>
    </source>
</evidence>
<dbReference type="Gene3D" id="2.60.120.330">
    <property type="entry name" value="B-lactam Antibiotic, Isopenicillin N Synthase, Chain"/>
    <property type="match status" value="1"/>
</dbReference>
<dbReference type="InterPro" id="IPR026992">
    <property type="entry name" value="DIOX_N"/>
</dbReference>
<keyword evidence="1" id="KW-0479">Metal-binding</keyword>
<dbReference type="InterPro" id="IPR027443">
    <property type="entry name" value="IPNS-like_sf"/>
</dbReference>
<feature type="domain" description="Fe2OG dioxygenase" evidence="3">
    <location>
        <begin position="222"/>
        <end position="332"/>
    </location>
</feature>
<proteinExistence type="inferred from homology"/>
<dbReference type="GO" id="GO:0046872">
    <property type="term" value="F:metal ion binding"/>
    <property type="evidence" value="ECO:0007669"/>
    <property type="project" value="UniProtKB-KW"/>
</dbReference>
<dbReference type="Proteomes" id="UP000316726">
    <property type="component" value="Chromosome 19"/>
</dbReference>
<dbReference type="PANTHER" id="PTHR47990">
    <property type="entry name" value="2-OXOGLUTARATE (2OG) AND FE(II)-DEPENDENT OXYGENASE SUPERFAMILY PROTEIN-RELATED"/>
    <property type="match status" value="1"/>
</dbReference>